<feature type="transmembrane region" description="Helical" evidence="8">
    <location>
        <begin position="356"/>
        <end position="378"/>
    </location>
</feature>
<keyword evidence="7" id="KW-0676">Redox-active center</keyword>
<dbReference type="GO" id="GO:0015035">
    <property type="term" value="F:protein-disulfide reductase activity"/>
    <property type="evidence" value="ECO:0007669"/>
    <property type="project" value="TreeGrafter"/>
</dbReference>
<dbReference type="GO" id="GO:0045454">
    <property type="term" value="P:cell redox homeostasis"/>
    <property type="evidence" value="ECO:0007669"/>
    <property type="project" value="TreeGrafter"/>
</dbReference>
<protein>
    <submittedName>
        <fullName evidence="10">Thiol:disulfide interchange protein DsbD</fullName>
    </submittedName>
</protein>
<dbReference type="Pfam" id="PF11412">
    <property type="entry name" value="DsbD_N"/>
    <property type="match status" value="1"/>
</dbReference>
<name>A0A1I1PY40_9BURK</name>
<dbReference type="EMBL" id="FOLD01000017">
    <property type="protein sequence ID" value="SFD14675.1"/>
    <property type="molecule type" value="Genomic_DNA"/>
</dbReference>
<dbReference type="InterPro" id="IPR013766">
    <property type="entry name" value="Thioredoxin_domain"/>
</dbReference>
<dbReference type="PROSITE" id="PS51352">
    <property type="entry name" value="THIOREDOXIN_2"/>
    <property type="match status" value="1"/>
</dbReference>
<dbReference type="PANTHER" id="PTHR32234:SF3">
    <property type="entry name" value="SUPPRESSION OF COPPER SENSITIVITY PROTEIN"/>
    <property type="match status" value="1"/>
</dbReference>
<feature type="transmembrane region" description="Helical" evidence="8">
    <location>
        <begin position="568"/>
        <end position="586"/>
    </location>
</feature>
<dbReference type="InterPro" id="IPR028250">
    <property type="entry name" value="DsbDN"/>
</dbReference>
<dbReference type="OrthoDB" id="9811036at2"/>
<keyword evidence="2" id="KW-1003">Cell membrane</keyword>
<dbReference type="PANTHER" id="PTHR32234">
    <property type="entry name" value="THIOL:DISULFIDE INTERCHANGE PROTEIN DSBD"/>
    <property type="match status" value="1"/>
</dbReference>
<comment type="subcellular location">
    <subcellularLocation>
        <location evidence="1">Cell membrane</location>
        <topology evidence="1">Multi-pass membrane protein</topology>
    </subcellularLocation>
</comment>
<feature type="transmembrane region" description="Helical" evidence="8">
    <location>
        <begin position="398"/>
        <end position="420"/>
    </location>
</feature>
<feature type="transmembrane region" description="Helical" evidence="8">
    <location>
        <begin position="514"/>
        <end position="533"/>
    </location>
</feature>
<feature type="transmembrane region" description="Helical" evidence="8">
    <location>
        <begin position="539"/>
        <end position="561"/>
    </location>
</feature>
<reference evidence="11" key="1">
    <citation type="submission" date="2016-10" db="EMBL/GenBank/DDBJ databases">
        <authorList>
            <person name="Varghese N."/>
            <person name="Submissions S."/>
        </authorList>
    </citation>
    <scope>NUCLEOTIDE SEQUENCE [LARGE SCALE GENOMIC DNA]</scope>
    <source>
        <strain evidence="11">CGMCC 1.12041</strain>
    </source>
</reference>
<evidence type="ECO:0000259" key="9">
    <source>
        <dbReference type="PROSITE" id="PS51352"/>
    </source>
</evidence>
<dbReference type="InterPro" id="IPR035671">
    <property type="entry name" value="DsbD_gamma"/>
</dbReference>
<evidence type="ECO:0000256" key="6">
    <source>
        <dbReference type="ARBA" id="ARBA00023136"/>
    </source>
</evidence>
<dbReference type="InterPro" id="IPR017937">
    <property type="entry name" value="Thioredoxin_CS"/>
</dbReference>
<keyword evidence="11" id="KW-1185">Reference proteome</keyword>
<dbReference type="GO" id="GO:0005886">
    <property type="term" value="C:plasma membrane"/>
    <property type="evidence" value="ECO:0007669"/>
    <property type="project" value="UniProtKB-SubCell"/>
</dbReference>
<keyword evidence="5 8" id="KW-1133">Transmembrane helix</keyword>
<evidence type="ECO:0000256" key="3">
    <source>
        <dbReference type="ARBA" id="ARBA00022692"/>
    </source>
</evidence>
<dbReference type="STRING" id="1164594.SAMN05216204_11770"/>
<dbReference type="InterPro" id="IPR003834">
    <property type="entry name" value="Cyt_c_assmbl_TM_dom"/>
</dbReference>
<dbReference type="SUPFAM" id="SSF52833">
    <property type="entry name" value="Thioredoxin-like"/>
    <property type="match status" value="1"/>
</dbReference>
<feature type="transmembrane region" description="Helical" evidence="8">
    <location>
        <begin position="441"/>
        <end position="468"/>
    </location>
</feature>
<dbReference type="GO" id="GO:0017004">
    <property type="term" value="P:cytochrome complex assembly"/>
    <property type="evidence" value="ECO:0007669"/>
    <property type="project" value="UniProtKB-KW"/>
</dbReference>
<evidence type="ECO:0000256" key="4">
    <source>
        <dbReference type="ARBA" id="ARBA00022748"/>
    </source>
</evidence>
<dbReference type="RefSeq" id="WP_091875354.1">
    <property type="nucleotide sequence ID" value="NZ_FOLD01000017.1"/>
</dbReference>
<feature type="transmembrane region" description="Helical" evidence="8">
    <location>
        <begin position="315"/>
        <end position="344"/>
    </location>
</feature>
<organism evidence="10 11">
    <name type="scientific">Massilia yuzhufengensis</name>
    <dbReference type="NCBI Taxonomy" id="1164594"/>
    <lineage>
        <taxon>Bacteria</taxon>
        <taxon>Pseudomonadati</taxon>
        <taxon>Pseudomonadota</taxon>
        <taxon>Betaproteobacteria</taxon>
        <taxon>Burkholderiales</taxon>
        <taxon>Oxalobacteraceae</taxon>
        <taxon>Telluria group</taxon>
        <taxon>Massilia</taxon>
    </lineage>
</organism>
<gene>
    <name evidence="10" type="ORF">SAMN05216204_11770</name>
</gene>
<feature type="transmembrane region" description="Helical" evidence="8">
    <location>
        <begin position="474"/>
        <end position="502"/>
    </location>
</feature>
<evidence type="ECO:0000256" key="2">
    <source>
        <dbReference type="ARBA" id="ARBA00022475"/>
    </source>
</evidence>
<accession>A0A1I1PY40</accession>
<keyword evidence="6 8" id="KW-0472">Membrane</keyword>
<dbReference type="Gene3D" id="3.40.30.10">
    <property type="entry name" value="Glutaredoxin"/>
    <property type="match status" value="1"/>
</dbReference>
<feature type="domain" description="Thioredoxin" evidence="9">
    <location>
        <begin position="594"/>
        <end position="715"/>
    </location>
</feature>
<keyword evidence="3 8" id="KW-0812">Transmembrane</keyword>
<dbReference type="AlphaFoldDB" id="A0A1I1PY40"/>
<dbReference type="CDD" id="cd02953">
    <property type="entry name" value="DsbDgamma"/>
    <property type="match status" value="1"/>
</dbReference>
<evidence type="ECO:0000256" key="7">
    <source>
        <dbReference type="ARBA" id="ARBA00023284"/>
    </source>
</evidence>
<dbReference type="Proteomes" id="UP000198639">
    <property type="component" value="Unassembled WGS sequence"/>
</dbReference>
<dbReference type="Pfam" id="PF02683">
    <property type="entry name" value="DsbD_TM"/>
    <property type="match status" value="1"/>
</dbReference>
<keyword evidence="4" id="KW-0201">Cytochrome c-type biogenesis</keyword>
<dbReference type="Pfam" id="PF13899">
    <property type="entry name" value="Thioredoxin_7"/>
    <property type="match status" value="1"/>
</dbReference>
<sequence>MHARPPAAGARTLSLSGAILRIALAFLLVFHAALGHAASSAVTGHARVELLVHAPAGVKPGAQVWLGLRLQHAPRWHTYWRNAGDSGLPTTFAWTLPPGFTAGDIVWPTPKQLPLGPLMNYGYDGDLLLPVRLTVPAGYQGGALPVKLRADWLICEEVCIPEFAELDTMLAAGPVTAHAALFERARAAAPLAVPGLAASARIEGKALVIDASGLPPGYRGQPLQLFPENGGVIDHPAALVQQWDGDRLVLRAPLSAQRSDSPATMGAVLTAGHASPGIRFEFPIAGPWPQPGAANAPAAAQPAPAMPGPEPGRPWLLVLALAFVGGAILNLMPCVFPILSLKVLGFAQHLGERRRVVAGGLAYTAGVIASFLLLAALLLALRAGGEQLGWGFQLQSPLFVAALAMLFTLIGFNLAGLVEFNRLLPASFLNARARNPVADDFLTGVLAVAVASPCTAPFMGAALGAALAQPAPQALSVFAALGAGMAAPYLAASLFPGVARIFPRPGPWMARFKTVMAFPMFATVVWLLWVLGLQAGVDAVAALLGLLLAAAFGLWVLGLPARSSAGRWAGIGVAAMVVGGTAAWSWPALRHAQAPIDSVASAGAFQAWSPQLQASARAEGRPVFVDFTAAWCVTCQYNKRTTFADPGLLRDFGAKNVLLLRADWTRRDATITQALKELGRSGVPVYVLYRIDARQPTLLSELPSVEEVRRALAGL</sequence>
<evidence type="ECO:0000313" key="11">
    <source>
        <dbReference type="Proteomes" id="UP000198639"/>
    </source>
</evidence>
<evidence type="ECO:0000256" key="5">
    <source>
        <dbReference type="ARBA" id="ARBA00022989"/>
    </source>
</evidence>
<proteinExistence type="predicted"/>
<evidence type="ECO:0000256" key="1">
    <source>
        <dbReference type="ARBA" id="ARBA00004651"/>
    </source>
</evidence>
<dbReference type="InterPro" id="IPR036249">
    <property type="entry name" value="Thioredoxin-like_sf"/>
</dbReference>
<dbReference type="PROSITE" id="PS00194">
    <property type="entry name" value="THIOREDOXIN_1"/>
    <property type="match status" value="1"/>
</dbReference>
<evidence type="ECO:0000256" key="8">
    <source>
        <dbReference type="SAM" id="Phobius"/>
    </source>
</evidence>
<evidence type="ECO:0000313" key="10">
    <source>
        <dbReference type="EMBL" id="SFD14675.1"/>
    </source>
</evidence>